<evidence type="ECO:0000313" key="9">
    <source>
        <dbReference type="EMBL" id="RVX05271.1"/>
    </source>
</evidence>
<keyword evidence="9" id="KW-0808">Transferase</keyword>
<dbReference type="GO" id="GO:0000139">
    <property type="term" value="C:Golgi membrane"/>
    <property type="evidence" value="ECO:0007669"/>
    <property type="project" value="UniProtKB-SubCell"/>
</dbReference>
<comment type="caution">
    <text evidence="9">The sequence shown here is derived from an EMBL/GenBank/DDBJ whole genome shotgun (WGS) entry which is preliminary data.</text>
</comment>
<protein>
    <submittedName>
        <fullName evidence="9">Putative glycosyltransferase</fullName>
    </submittedName>
</protein>
<evidence type="ECO:0000256" key="1">
    <source>
        <dbReference type="ARBA" id="ARBA00004323"/>
    </source>
</evidence>
<keyword evidence="3" id="KW-0328">Glycosyltransferase</keyword>
<dbReference type="InterPro" id="IPR004263">
    <property type="entry name" value="Exostosin"/>
</dbReference>
<dbReference type="EMBL" id="QGNW01000057">
    <property type="protein sequence ID" value="RVX05271.1"/>
    <property type="molecule type" value="Genomic_DNA"/>
</dbReference>
<evidence type="ECO:0000256" key="3">
    <source>
        <dbReference type="ARBA" id="ARBA00022676"/>
    </source>
</evidence>
<dbReference type="EMBL" id="QGNW01002232">
    <property type="protein sequence ID" value="RVW22484.1"/>
    <property type="molecule type" value="Genomic_DNA"/>
</dbReference>
<evidence type="ECO:0000259" key="7">
    <source>
        <dbReference type="Pfam" id="PF03016"/>
    </source>
</evidence>
<gene>
    <name evidence="9" type="primary">VvCHDp000669_5</name>
    <name evidence="8" type="synonym">VvCHDh001062_4</name>
    <name evidence="9" type="ORF">CK203_020037</name>
    <name evidence="8" type="ORF">CK203_107223</name>
</gene>
<proteinExistence type="inferred from homology"/>
<evidence type="ECO:0000256" key="2">
    <source>
        <dbReference type="ARBA" id="ARBA00010271"/>
    </source>
</evidence>
<dbReference type="AlphaFoldDB" id="A0A438J8K0"/>
<dbReference type="GO" id="GO:0016757">
    <property type="term" value="F:glycosyltransferase activity"/>
    <property type="evidence" value="ECO:0007669"/>
    <property type="project" value="UniProtKB-KW"/>
</dbReference>
<dbReference type="Pfam" id="PF03016">
    <property type="entry name" value="Exostosin_GT47"/>
    <property type="match status" value="1"/>
</dbReference>
<comment type="similarity">
    <text evidence="2">Belongs to the glycosyltransferase 47 family.</text>
</comment>
<keyword evidence="6" id="KW-1133">Transmembrane helix</keyword>
<evidence type="ECO:0000256" key="6">
    <source>
        <dbReference type="SAM" id="Phobius"/>
    </source>
</evidence>
<feature type="transmembrane region" description="Helical" evidence="6">
    <location>
        <begin position="7"/>
        <end position="25"/>
    </location>
</feature>
<organism evidence="9 10">
    <name type="scientific">Vitis vinifera</name>
    <name type="common">Grape</name>
    <dbReference type="NCBI Taxonomy" id="29760"/>
    <lineage>
        <taxon>Eukaryota</taxon>
        <taxon>Viridiplantae</taxon>
        <taxon>Streptophyta</taxon>
        <taxon>Embryophyta</taxon>
        <taxon>Tracheophyta</taxon>
        <taxon>Spermatophyta</taxon>
        <taxon>Magnoliopsida</taxon>
        <taxon>eudicotyledons</taxon>
        <taxon>Gunneridae</taxon>
        <taxon>Pentapetalae</taxon>
        <taxon>rosids</taxon>
        <taxon>Vitales</taxon>
        <taxon>Vitaceae</taxon>
        <taxon>Viteae</taxon>
        <taxon>Vitis</taxon>
    </lineage>
</organism>
<accession>A0A438J8K0</accession>
<keyword evidence="6" id="KW-0812">Transmembrane</keyword>
<evidence type="ECO:0000313" key="10">
    <source>
        <dbReference type="Proteomes" id="UP000288805"/>
    </source>
</evidence>
<reference evidence="9 10" key="1">
    <citation type="journal article" date="2018" name="PLoS Genet.">
        <title>Population sequencing reveals clonal diversity and ancestral inbreeding in the grapevine cultivar Chardonnay.</title>
        <authorList>
            <person name="Roach M.J."/>
            <person name="Johnson D.L."/>
            <person name="Bohlmann J."/>
            <person name="van Vuuren H.J."/>
            <person name="Jones S.J."/>
            <person name="Pretorius I.S."/>
            <person name="Schmidt S.A."/>
            <person name="Borneman A.R."/>
        </authorList>
    </citation>
    <scope>NUCLEOTIDE SEQUENCE [LARGE SCALE GENOMIC DNA]</scope>
    <source>
        <strain evidence="10">cv. Chardonnay</strain>
        <strain evidence="9">I10V1</strain>
        <tissue evidence="9">Leaf</tissue>
    </source>
</reference>
<evidence type="ECO:0000256" key="5">
    <source>
        <dbReference type="ARBA" id="ARBA00023034"/>
    </source>
</evidence>
<keyword evidence="5" id="KW-0333">Golgi apparatus</keyword>
<dbReference type="Gene3D" id="3.40.50.2000">
    <property type="entry name" value="Glycogen Phosphorylase B"/>
    <property type="match status" value="1"/>
</dbReference>
<keyword evidence="4" id="KW-0735">Signal-anchor</keyword>
<dbReference type="Proteomes" id="UP000288805">
    <property type="component" value="Unassembled WGS sequence"/>
</dbReference>
<feature type="domain" description="Exostosin GT47" evidence="7">
    <location>
        <begin position="143"/>
        <end position="436"/>
    </location>
</feature>
<dbReference type="PANTHER" id="PTHR11062:SF124">
    <property type="entry name" value="XYLOGALACTURONAN BETA-1,3-XYLOSYLTRANSFERASE"/>
    <property type="match status" value="1"/>
</dbReference>
<comment type="subcellular location">
    <subcellularLocation>
        <location evidence="1">Golgi apparatus membrane</location>
        <topology evidence="1">Single-pass type II membrane protein</topology>
    </subcellularLocation>
</comment>
<name>A0A438J8K0_VITVI</name>
<evidence type="ECO:0000313" key="8">
    <source>
        <dbReference type="EMBL" id="RVW22484.1"/>
    </source>
</evidence>
<dbReference type="PANTHER" id="PTHR11062">
    <property type="entry name" value="EXOSTOSIN HEPARAN SULFATE GLYCOSYLTRANSFERASE -RELATED"/>
    <property type="match status" value="1"/>
</dbReference>
<keyword evidence="6" id="KW-0472">Membrane</keyword>
<dbReference type="InterPro" id="IPR040911">
    <property type="entry name" value="Exostosin_GT47"/>
</dbReference>
<sequence length="488" mass="55577">MAALSSCPATLFLLPAVVVLLYLFFSPLNENHLTYFLSSSTVFNPTKTSHTTLPEVFLNESLSVSIYRISKQKASSTVKVPMKIKSSLARIEEDLARARAAIRKAVRSKNYSSDKKEAFIPRGCIYRNPYAFHQLKSHIEMVKRFKVWTYREGAQPIFHEGPLTNIYAIEGQFIDEMDFIVGKSPFIAKHPDEAHAFFLPLSVVKVVQFLYLPITSPEDYSRKRLQRIVTDYVKVVADKYPYWNRSGGADHFMVSCHDWVSSSSLEPMAPSVSYANPELFKNFIRVLCNANSSEGFRPGRDVSLPEVNLPAGELGPPHLGQPSNNRPVLAFFAGRAHGNIRKILFEHWKDQDNEVLVHERLHKGQNYAKLMGQSKFCLCPSGYEVASPRVVEAIHAGCVPVIISNNYSLPFNDVLDWSQFSIQIPVAKIPEIKTILLGISKNKYLKMQERVLRVRRHFVLNRPARPFDIIHMILHSLWLRRLNFGLPH</sequence>
<evidence type="ECO:0000256" key="4">
    <source>
        <dbReference type="ARBA" id="ARBA00022968"/>
    </source>
</evidence>